<reference evidence="3" key="1">
    <citation type="journal article" date="2013" name="Nat. Genet.">
        <title>The duck genome and transcriptome provide insight into an avian influenza virus reservoir species.</title>
        <authorList>
            <person name="Huang Y."/>
            <person name="Li Y."/>
            <person name="Burt D.W."/>
            <person name="Chen H."/>
            <person name="Zhang Y."/>
            <person name="Qian W."/>
            <person name="Kim H."/>
            <person name="Gan S."/>
            <person name="Zhao Y."/>
            <person name="Li J."/>
            <person name="Yi K."/>
            <person name="Feng H."/>
            <person name="Zhu P."/>
            <person name="Li B."/>
            <person name="Liu Q."/>
            <person name="Fairley S."/>
            <person name="Magor K.E."/>
            <person name="Du Z."/>
            <person name="Hu X."/>
            <person name="Goodman L."/>
            <person name="Tafer H."/>
            <person name="Vignal A."/>
            <person name="Lee T."/>
            <person name="Kim K.W."/>
            <person name="Sheng Z."/>
            <person name="An Y."/>
            <person name="Searle S."/>
            <person name="Herrero J."/>
            <person name="Groenen M.A."/>
            <person name="Crooijmans R.P."/>
            <person name="Faraut T."/>
            <person name="Cai Q."/>
            <person name="Webster R.G."/>
            <person name="Aldridge J.R."/>
            <person name="Warren W.C."/>
            <person name="Bartschat S."/>
            <person name="Kehr S."/>
            <person name="Marz M."/>
            <person name="Stadler P.F."/>
            <person name="Smith J."/>
            <person name="Kraus R.H."/>
            <person name="Zhao Y."/>
            <person name="Ren L."/>
            <person name="Fei J."/>
            <person name="Morisson M."/>
            <person name="Kaiser P."/>
            <person name="Griffin D.K."/>
            <person name="Rao M."/>
            <person name="Pitel F."/>
            <person name="Wang J."/>
            <person name="Li N."/>
        </authorList>
    </citation>
    <scope>NUCLEOTIDE SEQUENCE [LARGE SCALE GENOMIC DNA]</scope>
</reference>
<feature type="region of interest" description="Disordered" evidence="1">
    <location>
        <begin position="40"/>
        <end position="62"/>
    </location>
</feature>
<gene>
    <name evidence="2" type="ORF">Anapl_11360</name>
</gene>
<keyword evidence="3" id="KW-1185">Reference proteome</keyword>
<feature type="compositionally biased region" description="Polar residues" evidence="1">
    <location>
        <begin position="44"/>
        <end position="53"/>
    </location>
</feature>
<name>R0LPZ4_ANAPL</name>
<organism evidence="2 3">
    <name type="scientific">Anas platyrhynchos</name>
    <name type="common">Mallard</name>
    <name type="synonym">Anas boschas</name>
    <dbReference type="NCBI Taxonomy" id="8839"/>
    <lineage>
        <taxon>Eukaryota</taxon>
        <taxon>Metazoa</taxon>
        <taxon>Chordata</taxon>
        <taxon>Craniata</taxon>
        <taxon>Vertebrata</taxon>
        <taxon>Euteleostomi</taxon>
        <taxon>Archelosauria</taxon>
        <taxon>Archosauria</taxon>
        <taxon>Dinosauria</taxon>
        <taxon>Saurischia</taxon>
        <taxon>Theropoda</taxon>
        <taxon>Coelurosauria</taxon>
        <taxon>Aves</taxon>
        <taxon>Neognathae</taxon>
        <taxon>Galloanserae</taxon>
        <taxon>Anseriformes</taxon>
        <taxon>Anatidae</taxon>
        <taxon>Anatinae</taxon>
        <taxon>Anas</taxon>
    </lineage>
</organism>
<sequence length="78" mass="8078">MARRALAQLRLAAAAAQSHPPVDGQRGQCCPEACEEQPEALVPTASSRGTATAPQKAAGSQAGTLLQTCSETAWQLFN</sequence>
<dbReference type="EMBL" id="KB742963">
    <property type="protein sequence ID" value="EOB02463.1"/>
    <property type="molecule type" value="Genomic_DNA"/>
</dbReference>
<evidence type="ECO:0000313" key="3">
    <source>
        <dbReference type="Proteomes" id="UP000296049"/>
    </source>
</evidence>
<dbReference type="AlphaFoldDB" id="R0LPZ4"/>
<evidence type="ECO:0000313" key="2">
    <source>
        <dbReference type="EMBL" id="EOB02463.1"/>
    </source>
</evidence>
<dbReference type="Proteomes" id="UP000296049">
    <property type="component" value="Unassembled WGS sequence"/>
</dbReference>
<accession>R0LPZ4</accession>
<proteinExistence type="predicted"/>
<protein>
    <submittedName>
        <fullName evidence="2">Uncharacterized protein</fullName>
    </submittedName>
</protein>
<evidence type="ECO:0000256" key="1">
    <source>
        <dbReference type="SAM" id="MobiDB-lite"/>
    </source>
</evidence>